<dbReference type="InterPro" id="IPR035906">
    <property type="entry name" value="MetI-like_sf"/>
</dbReference>
<dbReference type="GO" id="GO:0005886">
    <property type="term" value="C:plasma membrane"/>
    <property type="evidence" value="ECO:0007669"/>
    <property type="project" value="UniProtKB-SubCell"/>
</dbReference>
<protein>
    <submittedName>
        <fullName evidence="9">ABC transporter permease</fullName>
    </submittedName>
</protein>
<sequence>MFKVSKMSYSAQKKLIIVLFSVIPVALLLVFCYYPLVRMFEYSFTDWNGISKDFNFVAFDNYKTIFSKPEYFKVFKTSIYYFLATFVQMGIALYFATVLSFKVKFKNFFKGAIFFPYLLNGVAIGFIFLYFFQPNGTLDTIMKAVGLGNHTQLWLGNPNIINISLAFTSIWRYMGGNFIIFLGTIQSIDGEIYEAAEIDGANRWRQFVSIILPNIKRIVVLNIVLGINGALSVFEIPYIMTQGANGSKTFVIQTLDTGFKYQKLGLACSMAIVLLIISISVTLIQKKFLSEED</sequence>
<evidence type="ECO:0000313" key="10">
    <source>
        <dbReference type="Proteomes" id="UP000286268"/>
    </source>
</evidence>
<evidence type="ECO:0000256" key="4">
    <source>
        <dbReference type="ARBA" id="ARBA00022692"/>
    </source>
</evidence>
<evidence type="ECO:0000256" key="6">
    <source>
        <dbReference type="ARBA" id="ARBA00023136"/>
    </source>
</evidence>
<keyword evidence="5 7" id="KW-1133">Transmembrane helix</keyword>
<evidence type="ECO:0000256" key="2">
    <source>
        <dbReference type="ARBA" id="ARBA00022448"/>
    </source>
</evidence>
<evidence type="ECO:0000256" key="1">
    <source>
        <dbReference type="ARBA" id="ARBA00004651"/>
    </source>
</evidence>
<evidence type="ECO:0000313" key="9">
    <source>
        <dbReference type="EMBL" id="QAA30312.1"/>
    </source>
</evidence>
<dbReference type="PANTHER" id="PTHR43005">
    <property type="entry name" value="BLR7065 PROTEIN"/>
    <property type="match status" value="1"/>
</dbReference>
<dbReference type="PANTHER" id="PTHR43005:SF2">
    <property type="entry name" value="INTEGRAL MEMBRANE SUGAR TRANSPORT PROTEIN"/>
    <property type="match status" value="1"/>
</dbReference>
<feature type="transmembrane region" description="Helical" evidence="7">
    <location>
        <begin position="79"/>
        <end position="101"/>
    </location>
</feature>
<feature type="transmembrane region" description="Helical" evidence="7">
    <location>
        <begin position="15"/>
        <end position="36"/>
    </location>
</feature>
<dbReference type="AlphaFoldDB" id="A0A410DMK4"/>
<comment type="similarity">
    <text evidence="7">Belongs to the binding-protein-dependent transport system permease family.</text>
</comment>
<dbReference type="Gene3D" id="1.10.3720.10">
    <property type="entry name" value="MetI-like"/>
    <property type="match status" value="1"/>
</dbReference>
<accession>A0A410DMK4</accession>
<organism evidence="9 10">
    <name type="scientific">Clostridium manihotivorum</name>
    <dbReference type="NCBI Taxonomy" id="2320868"/>
    <lineage>
        <taxon>Bacteria</taxon>
        <taxon>Bacillati</taxon>
        <taxon>Bacillota</taxon>
        <taxon>Clostridia</taxon>
        <taxon>Eubacteriales</taxon>
        <taxon>Clostridiaceae</taxon>
        <taxon>Clostridium</taxon>
    </lineage>
</organism>
<feature type="transmembrane region" description="Helical" evidence="7">
    <location>
        <begin position="219"/>
        <end position="240"/>
    </location>
</feature>
<reference evidence="9 10" key="1">
    <citation type="submission" date="2018-01" db="EMBL/GenBank/DDBJ databases">
        <title>Genome Sequencing and Assembly of Anaerobacter polyendosporus strain CT4.</title>
        <authorList>
            <person name="Tachaapaikoon C."/>
            <person name="Sutheeworapong S."/>
            <person name="Jenjaroenpun P."/>
            <person name="Wongsurawat T."/>
            <person name="Nookeaw I."/>
            <person name="Cheawchanlertfa P."/>
            <person name="Kosugi A."/>
            <person name="Cheevadhanarak S."/>
            <person name="Ratanakhanokchai K."/>
        </authorList>
    </citation>
    <scope>NUCLEOTIDE SEQUENCE [LARGE SCALE GENOMIC DNA]</scope>
    <source>
        <strain evidence="9 10">CT4</strain>
    </source>
</reference>
<dbReference type="EMBL" id="CP025746">
    <property type="protein sequence ID" value="QAA30312.1"/>
    <property type="molecule type" value="Genomic_DNA"/>
</dbReference>
<feature type="transmembrane region" description="Helical" evidence="7">
    <location>
        <begin position="264"/>
        <end position="284"/>
    </location>
</feature>
<evidence type="ECO:0000256" key="3">
    <source>
        <dbReference type="ARBA" id="ARBA00022475"/>
    </source>
</evidence>
<dbReference type="SUPFAM" id="SSF161098">
    <property type="entry name" value="MetI-like"/>
    <property type="match status" value="1"/>
</dbReference>
<dbReference type="Pfam" id="PF00528">
    <property type="entry name" value="BPD_transp_1"/>
    <property type="match status" value="1"/>
</dbReference>
<evidence type="ECO:0000256" key="7">
    <source>
        <dbReference type="RuleBase" id="RU363032"/>
    </source>
</evidence>
<dbReference type="PROSITE" id="PS50928">
    <property type="entry name" value="ABC_TM1"/>
    <property type="match status" value="1"/>
</dbReference>
<evidence type="ECO:0000256" key="5">
    <source>
        <dbReference type="ARBA" id="ARBA00022989"/>
    </source>
</evidence>
<name>A0A410DMK4_9CLOT</name>
<dbReference type="RefSeq" id="WP_128210763.1">
    <property type="nucleotide sequence ID" value="NZ_CP025746.1"/>
</dbReference>
<keyword evidence="6 7" id="KW-0472">Membrane</keyword>
<evidence type="ECO:0000259" key="8">
    <source>
        <dbReference type="PROSITE" id="PS50928"/>
    </source>
</evidence>
<keyword evidence="3" id="KW-1003">Cell membrane</keyword>
<proteinExistence type="inferred from homology"/>
<dbReference type="CDD" id="cd06261">
    <property type="entry name" value="TM_PBP2"/>
    <property type="match status" value="1"/>
</dbReference>
<keyword evidence="10" id="KW-1185">Reference proteome</keyword>
<dbReference type="OrthoDB" id="145927at2"/>
<gene>
    <name evidence="9" type="ORF">C1I91_00665</name>
</gene>
<dbReference type="Proteomes" id="UP000286268">
    <property type="component" value="Chromosome"/>
</dbReference>
<dbReference type="GO" id="GO:0055085">
    <property type="term" value="P:transmembrane transport"/>
    <property type="evidence" value="ECO:0007669"/>
    <property type="project" value="InterPro"/>
</dbReference>
<feature type="domain" description="ABC transmembrane type-1" evidence="8">
    <location>
        <begin position="74"/>
        <end position="285"/>
    </location>
</feature>
<dbReference type="InterPro" id="IPR000515">
    <property type="entry name" value="MetI-like"/>
</dbReference>
<dbReference type="KEGG" id="cmah:C1I91_00665"/>
<keyword evidence="4 7" id="KW-0812">Transmembrane</keyword>
<feature type="transmembrane region" description="Helical" evidence="7">
    <location>
        <begin position="113"/>
        <end position="132"/>
    </location>
</feature>
<keyword evidence="2 7" id="KW-0813">Transport</keyword>
<comment type="subcellular location">
    <subcellularLocation>
        <location evidence="1 7">Cell membrane</location>
        <topology evidence="1 7">Multi-pass membrane protein</topology>
    </subcellularLocation>
</comment>